<dbReference type="EMBL" id="MFKF01000046">
    <property type="protein sequence ID" value="OGG56157.1"/>
    <property type="molecule type" value="Genomic_DNA"/>
</dbReference>
<evidence type="ECO:0000256" key="7">
    <source>
        <dbReference type="ARBA" id="ARBA00048714"/>
    </source>
</evidence>
<evidence type="ECO:0000256" key="2">
    <source>
        <dbReference type="ARBA" id="ARBA00009637"/>
    </source>
</evidence>
<evidence type="ECO:0000256" key="1">
    <source>
        <dbReference type="ARBA" id="ARBA00005181"/>
    </source>
</evidence>
<comment type="pathway">
    <text evidence="1 8">Amine and polyamine biosynthesis; ectoine biosynthesis; L-ectoine from L-aspartate 4-semialdehyde: step 3/3.</text>
</comment>
<dbReference type="CDD" id="cd06978">
    <property type="entry name" value="cupin_EctC"/>
    <property type="match status" value="1"/>
</dbReference>
<dbReference type="GO" id="GO:0033990">
    <property type="term" value="F:ectoine synthase activity"/>
    <property type="evidence" value="ECO:0007669"/>
    <property type="project" value="UniProtKB-EC"/>
</dbReference>
<evidence type="ECO:0000256" key="8">
    <source>
        <dbReference type="HAMAP-Rule" id="MF_01255"/>
    </source>
</evidence>
<comment type="function">
    <text evidence="8">Catalyzes the circularization of gamma-N-acetyl-alpha,gamma-diaminobutyric acid (ADABA) to ectoine (1,4,5,6-tetrahydro-2-methyl-4-pyrimidine carboxylic acid), which is an excellent osmoprotectant.</text>
</comment>
<dbReference type="HAMAP" id="MF_01255">
    <property type="entry name" value="Ectoine_synth"/>
    <property type="match status" value="1"/>
</dbReference>
<dbReference type="GO" id="GO:0019491">
    <property type="term" value="P:ectoine biosynthetic process"/>
    <property type="evidence" value="ECO:0007669"/>
    <property type="project" value="UniProtKB-UniRule"/>
</dbReference>
<evidence type="ECO:0000256" key="6">
    <source>
        <dbReference type="ARBA" id="ARBA00033271"/>
    </source>
</evidence>
<dbReference type="Proteomes" id="UP000178606">
    <property type="component" value="Unassembled WGS sequence"/>
</dbReference>
<dbReference type="EC" id="4.2.1.108" evidence="3 8"/>
<evidence type="ECO:0000313" key="10">
    <source>
        <dbReference type="Proteomes" id="UP000178606"/>
    </source>
</evidence>
<dbReference type="SUPFAM" id="SSF51182">
    <property type="entry name" value="RmlC-like cupins"/>
    <property type="match status" value="1"/>
</dbReference>
<dbReference type="UniPathway" id="UPA00067">
    <property type="reaction ID" value="UER00123"/>
</dbReference>
<dbReference type="Pfam" id="PF06339">
    <property type="entry name" value="Ectoine_synth"/>
    <property type="match status" value="1"/>
</dbReference>
<reference evidence="9 10" key="1">
    <citation type="journal article" date="2016" name="Nat. Commun.">
        <title>Thousands of microbial genomes shed light on interconnected biogeochemical processes in an aquifer system.</title>
        <authorList>
            <person name="Anantharaman K."/>
            <person name="Brown C.T."/>
            <person name="Hug L.A."/>
            <person name="Sharon I."/>
            <person name="Castelle C.J."/>
            <person name="Probst A.J."/>
            <person name="Thomas B.C."/>
            <person name="Singh A."/>
            <person name="Wilkins M.J."/>
            <person name="Karaoz U."/>
            <person name="Brodie E.L."/>
            <person name="Williams K.H."/>
            <person name="Hubbard S.S."/>
            <person name="Banfield J.F."/>
        </authorList>
    </citation>
    <scope>NUCLEOTIDE SEQUENCE [LARGE SCALE GENOMIC DNA]</scope>
    <source>
        <strain evidence="10">RIFCSPLOWO2_12_FULL_64_10</strain>
    </source>
</reference>
<gene>
    <name evidence="8 9" type="primary">ectC</name>
    <name evidence="9" type="ORF">A3F84_00695</name>
</gene>
<dbReference type="InterPro" id="IPR011051">
    <property type="entry name" value="RmlC_Cupin_sf"/>
</dbReference>
<dbReference type="InterPro" id="IPR014710">
    <property type="entry name" value="RmlC-like_jellyroll"/>
</dbReference>
<evidence type="ECO:0000256" key="5">
    <source>
        <dbReference type="ARBA" id="ARBA00023239"/>
    </source>
</evidence>
<dbReference type="NCBIfam" id="NF009806">
    <property type="entry name" value="PRK13290.1"/>
    <property type="match status" value="1"/>
</dbReference>
<evidence type="ECO:0000256" key="4">
    <source>
        <dbReference type="ARBA" id="ARBA00019707"/>
    </source>
</evidence>
<comment type="caution">
    <text evidence="9">The sequence shown here is derived from an EMBL/GenBank/DDBJ whole genome shotgun (WGS) entry which is preliminary data.</text>
</comment>
<evidence type="ECO:0000313" key="9">
    <source>
        <dbReference type="EMBL" id="OGG56157.1"/>
    </source>
</evidence>
<organism evidence="9 10">
    <name type="scientific">Handelsmanbacteria sp. (strain RIFCSPLOWO2_12_FULL_64_10)</name>
    <dbReference type="NCBI Taxonomy" id="1817868"/>
    <lineage>
        <taxon>Bacteria</taxon>
        <taxon>Candidatus Handelsmaniibacteriota</taxon>
    </lineage>
</organism>
<proteinExistence type="inferred from homology"/>
<sequence>MIVRRREELIGTDRDVATETWVSRRFLLKTDGMGFSLHETLVRAGTETEMCYRNHLEAVYCVEGEGEVEVLPKGRVYPVAPGTMYALDRHERHVLRARSTLRLVCVFNPPCAGREVHGADGAYPLMEEDAR</sequence>
<dbReference type="PANTHER" id="PTHR39289">
    <property type="match status" value="1"/>
</dbReference>
<keyword evidence="5 8" id="KW-0456">Lyase</keyword>
<accession>A0A1F6D473</accession>
<dbReference type="PANTHER" id="PTHR39289:SF1">
    <property type="entry name" value="L-ECTOINE SYNTHASE"/>
    <property type="match status" value="1"/>
</dbReference>
<evidence type="ECO:0000256" key="3">
    <source>
        <dbReference type="ARBA" id="ARBA00013192"/>
    </source>
</evidence>
<comment type="catalytic activity">
    <reaction evidence="7 8">
        <text>(2S)-4-acetamido-2-aminobutanoate = L-ectoine + H2O</text>
        <dbReference type="Rhea" id="RHEA:17281"/>
        <dbReference type="ChEBI" id="CHEBI:15377"/>
        <dbReference type="ChEBI" id="CHEBI:58515"/>
        <dbReference type="ChEBI" id="CHEBI:58929"/>
        <dbReference type="EC" id="4.2.1.108"/>
    </reaction>
</comment>
<dbReference type="Gene3D" id="2.60.120.10">
    <property type="entry name" value="Jelly Rolls"/>
    <property type="match status" value="1"/>
</dbReference>
<name>A0A1F6D473_HANXR</name>
<protein>
    <recommendedName>
        <fullName evidence="4 8">L-ectoine synthase</fullName>
        <ecNumber evidence="3 8">4.2.1.108</ecNumber>
    </recommendedName>
    <alternativeName>
        <fullName evidence="6 8">N-acetyldiaminobutyrate dehydratase</fullName>
    </alternativeName>
</protein>
<dbReference type="InterPro" id="IPR010462">
    <property type="entry name" value="Ectoine_synth"/>
</dbReference>
<comment type="similarity">
    <text evidence="2 8">Belongs to the ectoine synthase family.</text>
</comment>
<dbReference type="AlphaFoldDB" id="A0A1F6D473"/>